<dbReference type="EMBL" id="CM000629">
    <property type="protein sequence ID" value="EEC43535.1"/>
    <property type="molecule type" value="Genomic_DNA"/>
</dbReference>
<dbReference type="OrthoDB" id="45828at2759"/>
<dbReference type="eggNOG" id="ENOG502TAKP">
    <property type="taxonomic scope" value="Eukaryota"/>
</dbReference>
<dbReference type="RefSeq" id="XP_002185088.1">
    <property type="nucleotide sequence ID" value="XM_002185052.1"/>
</dbReference>
<organism evidence="2 3">
    <name type="scientific">Phaeodactylum tricornutum (strain CCAP 1055/1)</name>
    <dbReference type="NCBI Taxonomy" id="556484"/>
    <lineage>
        <taxon>Eukaryota</taxon>
        <taxon>Sar</taxon>
        <taxon>Stramenopiles</taxon>
        <taxon>Ochrophyta</taxon>
        <taxon>Bacillariophyta</taxon>
        <taxon>Bacillariophyceae</taxon>
        <taxon>Bacillariophycidae</taxon>
        <taxon>Naviculales</taxon>
        <taxon>Phaeodactylaceae</taxon>
        <taxon>Phaeodactylum</taxon>
    </lineage>
</organism>
<protein>
    <submittedName>
        <fullName evidence="2">Uncharacterized protein</fullName>
    </submittedName>
</protein>
<keyword evidence="3" id="KW-1185">Reference proteome</keyword>
<dbReference type="GeneID" id="7198875"/>
<evidence type="ECO:0000313" key="2">
    <source>
        <dbReference type="EMBL" id="EEC43535.1"/>
    </source>
</evidence>
<proteinExistence type="predicted"/>
<dbReference type="KEGG" id="pti:PHATRDRAFT_50191"/>
<sequence length="134" mass="14597">MVFSALSAAARRRAAPMIVQHSQKRGMALGGSHGPPPEWTGIDKIVRGYFPEDYQLSLAILSAYTGGFILYKIKSAMTSKPDPVVEEKPKTVAETPSTGVPGIESPAFEKFVETDAFQQLLENEEQLKTLLESA</sequence>
<dbReference type="OMA" id="APMIVQH"/>
<dbReference type="Proteomes" id="UP000000759">
    <property type="component" value="Chromosome 27"/>
</dbReference>
<dbReference type="PaxDb" id="2850-Phatr50191"/>
<feature type="region of interest" description="Disordered" evidence="1">
    <location>
        <begin position="81"/>
        <end position="104"/>
    </location>
</feature>
<reference evidence="2 3" key="1">
    <citation type="journal article" date="2008" name="Nature">
        <title>The Phaeodactylum genome reveals the evolutionary history of diatom genomes.</title>
        <authorList>
            <person name="Bowler C."/>
            <person name="Allen A.E."/>
            <person name="Badger J.H."/>
            <person name="Grimwood J."/>
            <person name="Jabbari K."/>
            <person name="Kuo A."/>
            <person name="Maheswari U."/>
            <person name="Martens C."/>
            <person name="Maumus F."/>
            <person name="Otillar R.P."/>
            <person name="Rayko E."/>
            <person name="Salamov A."/>
            <person name="Vandepoele K."/>
            <person name="Beszteri B."/>
            <person name="Gruber A."/>
            <person name="Heijde M."/>
            <person name="Katinka M."/>
            <person name="Mock T."/>
            <person name="Valentin K."/>
            <person name="Verret F."/>
            <person name="Berges J.A."/>
            <person name="Brownlee C."/>
            <person name="Cadoret J.P."/>
            <person name="Chiovitti A."/>
            <person name="Choi C.J."/>
            <person name="Coesel S."/>
            <person name="De Martino A."/>
            <person name="Detter J.C."/>
            <person name="Durkin C."/>
            <person name="Falciatore A."/>
            <person name="Fournet J."/>
            <person name="Haruta M."/>
            <person name="Huysman M.J."/>
            <person name="Jenkins B.D."/>
            <person name="Jiroutova K."/>
            <person name="Jorgensen R.E."/>
            <person name="Joubert Y."/>
            <person name="Kaplan A."/>
            <person name="Kroger N."/>
            <person name="Kroth P.G."/>
            <person name="La Roche J."/>
            <person name="Lindquist E."/>
            <person name="Lommer M."/>
            <person name="Martin-Jezequel V."/>
            <person name="Lopez P.J."/>
            <person name="Lucas S."/>
            <person name="Mangogna M."/>
            <person name="McGinnis K."/>
            <person name="Medlin L.K."/>
            <person name="Montsant A."/>
            <person name="Oudot-Le Secq M.P."/>
            <person name="Napoli C."/>
            <person name="Obornik M."/>
            <person name="Parker M.S."/>
            <person name="Petit J.L."/>
            <person name="Porcel B.M."/>
            <person name="Poulsen N."/>
            <person name="Robison M."/>
            <person name="Rychlewski L."/>
            <person name="Rynearson T.A."/>
            <person name="Schmutz J."/>
            <person name="Shapiro H."/>
            <person name="Siaut M."/>
            <person name="Stanley M."/>
            <person name="Sussman M.R."/>
            <person name="Taylor A.R."/>
            <person name="Vardi A."/>
            <person name="von Dassow P."/>
            <person name="Vyverman W."/>
            <person name="Willis A."/>
            <person name="Wyrwicz L.S."/>
            <person name="Rokhsar D.S."/>
            <person name="Weissenbach J."/>
            <person name="Armbrust E.V."/>
            <person name="Green B.R."/>
            <person name="Van de Peer Y."/>
            <person name="Grigoriev I.V."/>
        </authorList>
    </citation>
    <scope>NUCLEOTIDE SEQUENCE [LARGE SCALE GENOMIC DNA]</scope>
    <source>
        <strain evidence="2 3">CCAP 1055/1</strain>
    </source>
</reference>
<accession>B7GD91</accession>
<gene>
    <name evidence="2" type="ORF">PHATRDRAFT_50191</name>
</gene>
<evidence type="ECO:0000313" key="3">
    <source>
        <dbReference type="Proteomes" id="UP000000759"/>
    </source>
</evidence>
<dbReference type="AlphaFoldDB" id="B7GD91"/>
<dbReference type="HOGENOM" id="CLU_1900303_0_0_1"/>
<dbReference type="InParanoid" id="B7GD91"/>
<reference evidence="3" key="2">
    <citation type="submission" date="2008-08" db="EMBL/GenBank/DDBJ databases">
        <authorList>
            <consortium name="Diatom Consortium"/>
            <person name="Grigoriev I."/>
            <person name="Grimwood J."/>
            <person name="Kuo A."/>
            <person name="Otillar R.P."/>
            <person name="Salamov A."/>
            <person name="Detter J.C."/>
            <person name="Lindquist E."/>
            <person name="Shapiro H."/>
            <person name="Lucas S."/>
            <person name="Glavina del Rio T."/>
            <person name="Pitluck S."/>
            <person name="Rokhsar D."/>
            <person name="Bowler C."/>
        </authorList>
    </citation>
    <scope>GENOME REANNOTATION</scope>
    <source>
        <strain evidence="3">CCAP 1055/1</strain>
    </source>
</reference>
<name>B7GD91_PHATC</name>
<evidence type="ECO:0000256" key="1">
    <source>
        <dbReference type="SAM" id="MobiDB-lite"/>
    </source>
</evidence>